<keyword evidence="3" id="KW-0862">Zinc</keyword>
<dbReference type="PROSITE" id="PS50081">
    <property type="entry name" value="ZF_DAG_PE_2"/>
    <property type="match status" value="1"/>
</dbReference>
<feature type="domain" description="Phorbol-ester/DAG-type" evidence="4">
    <location>
        <begin position="81"/>
        <end position="128"/>
    </location>
</feature>
<dbReference type="GO" id="GO:0046872">
    <property type="term" value="F:metal ion binding"/>
    <property type="evidence" value="ECO:0007669"/>
    <property type="project" value="UniProtKB-KW"/>
</dbReference>
<keyword evidence="1" id="KW-0479">Metal-binding</keyword>
<dbReference type="InterPro" id="IPR046349">
    <property type="entry name" value="C1-like_sf"/>
</dbReference>
<dbReference type="InterPro" id="IPR053192">
    <property type="entry name" value="Vacuole_Formation_Reg"/>
</dbReference>
<keyword evidence="2" id="KW-0677">Repeat</keyword>
<dbReference type="AlphaFoldDB" id="A0A654E6I6"/>
<evidence type="ECO:0000256" key="2">
    <source>
        <dbReference type="ARBA" id="ARBA00022737"/>
    </source>
</evidence>
<dbReference type="Proteomes" id="UP000426265">
    <property type="component" value="Unassembled WGS sequence"/>
</dbReference>
<dbReference type="PANTHER" id="PTHR32410">
    <property type="entry name" value="CYSTEINE/HISTIDINE-RICH C1 DOMAIN FAMILY PROTEIN"/>
    <property type="match status" value="1"/>
</dbReference>
<dbReference type="SUPFAM" id="SSF57889">
    <property type="entry name" value="Cysteine-rich domain"/>
    <property type="match status" value="5"/>
</dbReference>
<accession>A0A654E6I6</accession>
<dbReference type="InterPro" id="IPR002219">
    <property type="entry name" value="PKC_DAG/PE"/>
</dbReference>
<name>A0A654E6I6_ARATH</name>
<protein>
    <recommendedName>
        <fullName evidence="4">Phorbol-ester/DAG-type domain-containing protein</fullName>
    </recommendedName>
</protein>
<dbReference type="PANTHER" id="PTHR32410:SF211">
    <property type="entry name" value="CYSTEINE_HISTIDINE-RICH C1 DOMAIN FAMILY PROTEIN"/>
    <property type="match status" value="1"/>
</dbReference>
<evidence type="ECO:0000313" key="6">
    <source>
        <dbReference type="Proteomes" id="UP000426265"/>
    </source>
</evidence>
<proteinExistence type="predicted"/>
<evidence type="ECO:0000313" key="5">
    <source>
        <dbReference type="EMBL" id="VYS44493.1"/>
    </source>
</evidence>
<reference evidence="5 6" key="1">
    <citation type="submission" date="2019-11" db="EMBL/GenBank/DDBJ databases">
        <authorList>
            <person name="Jiao W.-B."/>
            <person name="Schneeberger K."/>
        </authorList>
    </citation>
    <scope>NUCLEOTIDE SEQUENCE [LARGE SCALE GENOMIC DNA]</scope>
    <source>
        <strain evidence="6">cv. An-1</strain>
    </source>
</reference>
<dbReference type="InterPro" id="IPR004146">
    <property type="entry name" value="DC1"/>
</dbReference>
<dbReference type="InterPro" id="IPR054483">
    <property type="entry name" value="DC1-like_CT"/>
</dbReference>
<dbReference type="Pfam" id="PF03107">
    <property type="entry name" value="C1_2"/>
    <property type="match status" value="4"/>
</dbReference>
<evidence type="ECO:0000256" key="3">
    <source>
        <dbReference type="ARBA" id="ARBA00022833"/>
    </source>
</evidence>
<evidence type="ECO:0000259" key="4">
    <source>
        <dbReference type="PROSITE" id="PS50081"/>
    </source>
</evidence>
<evidence type="ECO:0000256" key="1">
    <source>
        <dbReference type="ARBA" id="ARBA00022723"/>
    </source>
</evidence>
<gene>
    <name evidence="5" type="ORF">AN1_LOCUS3</name>
</gene>
<organism evidence="5 6">
    <name type="scientific">Arabidopsis thaliana</name>
    <name type="common">Mouse-ear cress</name>
    <dbReference type="NCBI Taxonomy" id="3702"/>
    <lineage>
        <taxon>Eukaryota</taxon>
        <taxon>Viridiplantae</taxon>
        <taxon>Streptophyta</taxon>
        <taxon>Embryophyta</taxon>
        <taxon>Tracheophyta</taxon>
        <taxon>Spermatophyta</taxon>
        <taxon>Magnoliopsida</taxon>
        <taxon>eudicotyledons</taxon>
        <taxon>Gunneridae</taxon>
        <taxon>Pentapetalae</taxon>
        <taxon>rosids</taxon>
        <taxon>malvids</taxon>
        <taxon>Brassicales</taxon>
        <taxon>Brassicaceae</taxon>
        <taxon>Camelineae</taxon>
        <taxon>Arabidopsis</taxon>
    </lineage>
</organism>
<dbReference type="EMBL" id="CACRSJ010000001">
    <property type="protein sequence ID" value="VYS44493.1"/>
    <property type="molecule type" value="Genomic_DNA"/>
</dbReference>
<sequence>MEKDATEYQAEINHPWHLNHPLGLLENASDDVCLSCGELIEKEGKKKMCYGCYTCGDIILHLDCAIKRPSPHVVDRPNTHEHPLTLLTTEVSFNCNACGTKGKVSPYVCLSCRFMIHRDCINLPRVICINHHPHRLSHTLSLSSEKKLSCGVCHKDINSRYGAYLSTIDPDYVVHSRCAIRKDVWDDKELKGVPEEETLPDPFNVTSEERIKHFCHEEHELIRITDYADNDARCLACNLHVSPDPFYKCIQVNCGLFILHEKCANLPLEIRAPIHQHTLNLYYKEGNHFNCASCHHESNGFRYSCSRSECEDLHWDTKCVSITVPSLYGGHGHILYSNSNYITCCGCDETKPTPLSCPECNLGLCFACATLPNRLRYEDDVHPLFLNHGGNSNGNLLEDLQQNYWCDSCETQLDPLKYFYKCSTSCGTVIHTKCAIGGDLRNLRVGLAFNKGRYKYEVVPNDQVTRPRCGQCGHRGEGPSMFKCCSEDDQNIVSYVCSFDCLKMLCR</sequence>
<dbReference type="Pfam" id="PF22926">
    <property type="entry name" value="C1-like_CT"/>
    <property type="match status" value="1"/>
</dbReference>